<feature type="chain" id="PRO_5045467412" description="Lectin-like protein BA14k" evidence="7">
    <location>
        <begin position="27"/>
        <end position="157"/>
    </location>
</feature>
<reference evidence="8" key="1">
    <citation type="submission" date="2023-08" db="EMBL/GenBank/DDBJ databases">
        <title>Complete genome sequence of Sinorhizobium chiapanecum ITTG S70 isolated from Acaciella angustissima nodules in Chiapas-Mexico.</title>
        <authorList>
            <person name="Rincon-Rosales R."/>
            <person name="Rogel M.A."/>
            <person name="Rincon-Medina C.I."/>
            <person name="Guerrero G."/>
            <person name="Manzano-Gomez L.A."/>
            <person name="Lopez-Lopez A."/>
            <person name="Rincon Molina F.A."/>
            <person name="Martinez-Romero E."/>
        </authorList>
    </citation>
    <scope>NUCLEOTIDE SEQUENCE</scope>
    <source>
        <strain evidence="8">ITTG S70</strain>
    </source>
</reference>
<accession>A0ABZ2BFD7</accession>
<proteinExistence type="inferred from homology"/>
<evidence type="ECO:0000256" key="2">
    <source>
        <dbReference type="ARBA" id="ARBA00010270"/>
    </source>
</evidence>
<name>A0ABZ2BFD7_9HYPH</name>
<evidence type="ECO:0000256" key="6">
    <source>
        <dbReference type="ARBA" id="ARBA00025321"/>
    </source>
</evidence>
<evidence type="ECO:0000256" key="3">
    <source>
        <dbReference type="ARBA" id="ARBA00020552"/>
    </source>
</evidence>
<keyword evidence="4" id="KW-1003">Cell membrane</keyword>
<keyword evidence="7" id="KW-0732">Signal</keyword>
<dbReference type="EMBL" id="CP133148">
    <property type="protein sequence ID" value="WVT05743.1"/>
    <property type="molecule type" value="Genomic_DNA"/>
</dbReference>
<protein>
    <recommendedName>
        <fullName evidence="3">Lectin-like protein BA14k</fullName>
    </recommendedName>
</protein>
<keyword evidence="5" id="KW-0430">Lectin</keyword>
<organism evidence="8 9">
    <name type="scientific">Sinorhizobium chiapasense</name>
    <dbReference type="NCBI Taxonomy" id="501572"/>
    <lineage>
        <taxon>Bacteria</taxon>
        <taxon>Pseudomonadati</taxon>
        <taxon>Pseudomonadota</taxon>
        <taxon>Alphaproteobacteria</taxon>
        <taxon>Hyphomicrobiales</taxon>
        <taxon>Rhizobiaceae</taxon>
        <taxon>Sinorhizobium/Ensifer group</taxon>
        <taxon>Sinorhizobium</taxon>
    </lineage>
</organism>
<evidence type="ECO:0000256" key="1">
    <source>
        <dbReference type="ARBA" id="ARBA00004167"/>
    </source>
</evidence>
<dbReference type="Pfam" id="PF07886">
    <property type="entry name" value="BA14K"/>
    <property type="match status" value="1"/>
</dbReference>
<comment type="similarity">
    <text evidence="2">Belongs to the BA14k family.</text>
</comment>
<dbReference type="InterPro" id="IPR012413">
    <property type="entry name" value="BA14K"/>
</dbReference>
<evidence type="ECO:0000256" key="5">
    <source>
        <dbReference type="ARBA" id="ARBA00022734"/>
    </source>
</evidence>
<comment type="subcellular location">
    <subcellularLocation>
        <location evidence="1">Membrane</location>
        <topology evidence="1">Single-pass membrane protein</topology>
    </subcellularLocation>
</comment>
<comment type="function">
    <text evidence="6">Has immunoglobulin-binding and hemagglutination properties, and can bind to mannose. Essential for virulence. May be involved in LPS biosynthesis or polysaccharide transport.</text>
</comment>
<keyword evidence="9" id="KW-1185">Reference proteome</keyword>
<evidence type="ECO:0000256" key="7">
    <source>
        <dbReference type="SAM" id="SignalP"/>
    </source>
</evidence>
<gene>
    <name evidence="8" type="ORF">RB548_10280</name>
</gene>
<evidence type="ECO:0000313" key="8">
    <source>
        <dbReference type="EMBL" id="WVT05743.1"/>
    </source>
</evidence>
<dbReference type="Proteomes" id="UP001432360">
    <property type="component" value="Chromosome"/>
</dbReference>
<sequence>MKPVKIAATIALALLTAVPAVPPVQAQTPCIGVCTGVPLRGNYGNNYGTGYRGISRHDLFIEREYRDFQVNRYPNSGAAARYRGQPYDIGIGPGATVGGPKPPALDPGRVRRQQQLIRYDANAHARWCRERYISYRSTDNTFQPHEGPRRACNSPYN</sequence>
<keyword evidence="4" id="KW-0472">Membrane</keyword>
<evidence type="ECO:0000313" key="9">
    <source>
        <dbReference type="Proteomes" id="UP001432360"/>
    </source>
</evidence>
<dbReference type="RefSeq" id="WP_331374817.1">
    <property type="nucleotide sequence ID" value="NZ_CP133148.1"/>
</dbReference>
<feature type="signal peptide" evidence="7">
    <location>
        <begin position="1"/>
        <end position="26"/>
    </location>
</feature>
<evidence type="ECO:0000256" key="4">
    <source>
        <dbReference type="ARBA" id="ARBA00022475"/>
    </source>
</evidence>